<dbReference type="PANTHER" id="PTHR37016">
    <property type="match status" value="1"/>
</dbReference>
<comment type="caution">
    <text evidence="17">The sequence shown here is derived from an EMBL/GenBank/DDBJ whole genome shotgun (WGS) entry which is preliminary data.</text>
</comment>
<keyword evidence="8 15" id="KW-0732">Signal</keyword>
<feature type="domain" description="Lysine-specific metallo-endopeptidase" evidence="16">
    <location>
        <begin position="202"/>
        <end position="344"/>
    </location>
</feature>
<feature type="signal peptide" evidence="15">
    <location>
        <begin position="1"/>
        <end position="18"/>
    </location>
</feature>
<evidence type="ECO:0000256" key="11">
    <source>
        <dbReference type="ARBA" id="ARBA00023049"/>
    </source>
</evidence>
<dbReference type="EMBL" id="CAOQHR010000003">
    <property type="protein sequence ID" value="CAI6332304.1"/>
    <property type="molecule type" value="Genomic_DNA"/>
</dbReference>
<comment type="catalytic activity">
    <reaction evidence="1 15">
        <text>Preferential cleavage of bonds with hydrophobic residues in P1'. Also 3-Asn-|-Gln-4 and 8-Gly-|-Ser-9 bonds in insulin B chain.</text>
        <dbReference type="EC" id="3.4.24.39"/>
    </reaction>
</comment>
<dbReference type="GO" id="GO:0006508">
    <property type="term" value="P:proteolysis"/>
    <property type="evidence" value="ECO:0007669"/>
    <property type="project" value="UniProtKB-KW"/>
</dbReference>
<dbReference type="CDD" id="cd11008">
    <property type="entry name" value="M35_deuterolysin_like"/>
    <property type="match status" value="1"/>
</dbReference>
<evidence type="ECO:0000256" key="15">
    <source>
        <dbReference type="RuleBase" id="RU361126"/>
    </source>
</evidence>
<dbReference type="SMART" id="SM01351">
    <property type="entry name" value="Aspzincin_M35"/>
    <property type="match status" value="1"/>
</dbReference>
<evidence type="ECO:0000256" key="14">
    <source>
        <dbReference type="PIRSR" id="PIRSR601384-2"/>
    </source>
</evidence>
<evidence type="ECO:0000256" key="8">
    <source>
        <dbReference type="ARBA" id="ARBA00022729"/>
    </source>
</evidence>
<evidence type="ECO:0000256" key="2">
    <source>
        <dbReference type="ARBA" id="ARBA00004613"/>
    </source>
</evidence>
<evidence type="ECO:0000256" key="7">
    <source>
        <dbReference type="ARBA" id="ARBA00022723"/>
    </source>
</evidence>
<keyword evidence="10 14" id="KW-0862">Zinc</keyword>
<keyword evidence="4 15" id="KW-0964">Secreted</keyword>
<dbReference type="PRINTS" id="PR00768">
    <property type="entry name" value="DEUTEROLYSIN"/>
</dbReference>
<dbReference type="InterPro" id="IPR050414">
    <property type="entry name" value="Fungal_M35_metalloproteases"/>
</dbReference>
<feature type="chain" id="PRO_5041020156" description="Neutral protease 2" evidence="15">
    <location>
        <begin position="19"/>
        <end position="350"/>
    </location>
</feature>
<dbReference type="SUPFAM" id="SSF55486">
    <property type="entry name" value="Metalloproteases ('zincins'), catalytic domain"/>
    <property type="match status" value="1"/>
</dbReference>
<evidence type="ECO:0000313" key="18">
    <source>
        <dbReference type="Proteomes" id="UP001152607"/>
    </source>
</evidence>
<dbReference type="GO" id="GO:0004222">
    <property type="term" value="F:metalloendopeptidase activity"/>
    <property type="evidence" value="ECO:0007669"/>
    <property type="project" value="InterPro"/>
</dbReference>
<feature type="binding site" evidence="14">
    <location>
        <position position="316"/>
    </location>
    <ligand>
        <name>Zn(2+)</name>
        <dbReference type="ChEBI" id="CHEBI:29105"/>
        <note>catalytic</note>
    </ligand>
</feature>
<dbReference type="GO" id="GO:0046872">
    <property type="term" value="F:metal ion binding"/>
    <property type="evidence" value="ECO:0007669"/>
    <property type="project" value="UniProtKB-KW"/>
</dbReference>
<keyword evidence="12" id="KW-0865">Zymogen</keyword>
<organism evidence="17 18">
    <name type="scientific">Periconia digitata</name>
    <dbReference type="NCBI Taxonomy" id="1303443"/>
    <lineage>
        <taxon>Eukaryota</taxon>
        <taxon>Fungi</taxon>
        <taxon>Dikarya</taxon>
        <taxon>Ascomycota</taxon>
        <taxon>Pezizomycotina</taxon>
        <taxon>Dothideomycetes</taxon>
        <taxon>Pleosporomycetidae</taxon>
        <taxon>Pleosporales</taxon>
        <taxon>Massarineae</taxon>
        <taxon>Periconiaceae</taxon>
        <taxon>Periconia</taxon>
    </lineage>
</organism>
<keyword evidence="18" id="KW-1185">Reference proteome</keyword>
<comment type="cofactor">
    <cofactor evidence="14 15">
        <name>Zn(2+)</name>
        <dbReference type="ChEBI" id="CHEBI:29105"/>
    </cofactor>
    <text evidence="14 15">Binds 1 zinc ion per subunit.</text>
</comment>
<evidence type="ECO:0000256" key="1">
    <source>
        <dbReference type="ARBA" id="ARBA00001187"/>
    </source>
</evidence>
<keyword evidence="11 15" id="KW-0482">Metalloprotease</keyword>
<keyword evidence="5 15" id="KW-0645">Protease</keyword>
<comment type="function">
    <text evidence="15">Secreted metalloproteinase that allows assimilation of proteinaceous substrates. Shows high activities on basic nuclear substrates such as histone and protamine.</text>
</comment>
<dbReference type="Gene3D" id="3.40.390.10">
    <property type="entry name" value="Collagenase (Catalytic Domain)"/>
    <property type="match status" value="1"/>
</dbReference>
<dbReference type="OrthoDB" id="412874at2759"/>
<proteinExistence type="inferred from homology"/>
<dbReference type="InterPro" id="IPR029463">
    <property type="entry name" value="Lys_MEP"/>
</dbReference>
<feature type="binding site" evidence="14">
    <location>
        <position position="305"/>
    </location>
    <ligand>
        <name>Zn(2+)</name>
        <dbReference type="ChEBI" id="CHEBI:29105"/>
        <note>catalytic</note>
    </ligand>
</feature>
<reference evidence="17" key="1">
    <citation type="submission" date="2023-01" db="EMBL/GenBank/DDBJ databases">
        <authorList>
            <person name="Van Ghelder C."/>
            <person name="Rancurel C."/>
        </authorList>
    </citation>
    <scope>NUCLEOTIDE SEQUENCE</scope>
    <source>
        <strain evidence="17">CNCM I-4278</strain>
    </source>
</reference>
<evidence type="ECO:0000256" key="10">
    <source>
        <dbReference type="ARBA" id="ARBA00022833"/>
    </source>
</evidence>
<evidence type="ECO:0000256" key="5">
    <source>
        <dbReference type="ARBA" id="ARBA00022670"/>
    </source>
</evidence>
<feature type="active site" evidence="13">
    <location>
        <position position="302"/>
    </location>
</feature>
<evidence type="ECO:0000256" key="9">
    <source>
        <dbReference type="ARBA" id="ARBA00022801"/>
    </source>
</evidence>
<name>A0A9W4XKW8_9PLEO</name>
<dbReference type="AlphaFoldDB" id="A0A9W4XKW8"/>
<dbReference type="Gene3D" id="2.60.40.2970">
    <property type="match status" value="1"/>
</dbReference>
<protein>
    <recommendedName>
        <fullName evidence="15">Neutral protease 2</fullName>
        <ecNumber evidence="15">3.4.24.39</ecNumber>
    </recommendedName>
    <alternativeName>
        <fullName evidence="15">Deuterolysin</fullName>
    </alternativeName>
</protein>
<evidence type="ECO:0000256" key="12">
    <source>
        <dbReference type="ARBA" id="ARBA00023145"/>
    </source>
</evidence>
<dbReference type="EC" id="3.4.24.39" evidence="15"/>
<keyword evidence="9 15" id="KW-0378">Hydrolase</keyword>
<evidence type="ECO:0000313" key="17">
    <source>
        <dbReference type="EMBL" id="CAI6332304.1"/>
    </source>
</evidence>
<evidence type="ECO:0000256" key="6">
    <source>
        <dbReference type="ARBA" id="ARBA00022685"/>
    </source>
</evidence>
<keyword evidence="6 15" id="KW-0165">Cleavage on pair of basic residues</keyword>
<dbReference type="InterPro" id="IPR001384">
    <property type="entry name" value="Peptidase_M35"/>
</dbReference>
<keyword evidence="7 14" id="KW-0479">Metal-binding</keyword>
<dbReference type="Proteomes" id="UP001152607">
    <property type="component" value="Unassembled WGS sequence"/>
</dbReference>
<dbReference type="PANTHER" id="PTHR37016:SF3">
    <property type="entry name" value="NEUTRAL PROTEASE 2-RELATED"/>
    <property type="match status" value="1"/>
</dbReference>
<dbReference type="InterPro" id="IPR024079">
    <property type="entry name" value="MetalloPept_cat_dom_sf"/>
</dbReference>
<feature type="binding site" evidence="14">
    <location>
        <position position="301"/>
    </location>
    <ligand>
        <name>Zn(2+)</name>
        <dbReference type="ChEBI" id="CHEBI:29105"/>
        <note>catalytic</note>
    </ligand>
</feature>
<sequence length="350" mass="36426">MKGVQFLSFATLVAYASALSPPTQKQSPLSIELASSGNTEVKVSVTNNGDSRLNLLSKGTFLDEELPVEKVSVFAKKGSSKVPFEGIKIRLLTSGLDDKDFLCLGPKETKTITVETAALHTLDEGGDFSVFAKGYLPYAEANSTELCGSLSYESNKLTMSVNGEVASKVRKSVNKRTAVQNTCTGTKLSAVNTALSNCNKLASAAAGAASAGTKLDAYFKTTSSSTKNTVSSRLRAVAGDCGGGSITKTGCTDTFNGCSANVLAYTVPASNTIVYCDVFFNSLPALANTCHGQDQATTVLHETTHAPGVFSPGTDDLGYGFAAASKLSTSQAILNADSYALYANAINLNC</sequence>
<comment type="subcellular location">
    <subcellularLocation>
        <location evidence="2 15">Secreted</location>
    </subcellularLocation>
</comment>
<evidence type="ECO:0000256" key="4">
    <source>
        <dbReference type="ARBA" id="ARBA00022525"/>
    </source>
</evidence>
<dbReference type="Pfam" id="PF02102">
    <property type="entry name" value="Peptidase_M35"/>
    <property type="match status" value="1"/>
</dbReference>
<accession>A0A9W4XKW8</accession>
<evidence type="ECO:0000259" key="16">
    <source>
        <dbReference type="SMART" id="SM01351"/>
    </source>
</evidence>
<gene>
    <name evidence="17" type="ORF">PDIGIT_LOCUS5337</name>
</gene>
<evidence type="ECO:0000256" key="3">
    <source>
        <dbReference type="ARBA" id="ARBA00010279"/>
    </source>
</evidence>
<comment type="similarity">
    <text evidence="3 15">Belongs to the peptidase M35 family.</text>
</comment>
<dbReference type="GO" id="GO:0005576">
    <property type="term" value="C:extracellular region"/>
    <property type="evidence" value="ECO:0007669"/>
    <property type="project" value="UniProtKB-SubCell"/>
</dbReference>
<evidence type="ECO:0000256" key="13">
    <source>
        <dbReference type="PIRSR" id="PIRSR601384-1"/>
    </source>
</evidence>